<dbReference type="Proteomes" id="UP000823405">
    <property type="component" value="Unassembled WGS sequence"/>
</dbReference>
<protein>
    <submittedName>
        <fullName evidence="2">Uncharacterized protein</fullName>
    </submittedName>
</protein>
<organism evidence="2 3">
    <name type="scientific">Linnemannia gamsii</name>
    <dbReference type="NCBI Taxonomy" id="64522"/>
    <lineage>
        <taxon>Eukaryota</taxon>
        <taxon>Fungi</taxon>
        <taxon>Fungi incertae sedis</taxon>
        <taxon>Mucoromycota</taxon>
        <taxon>Mortierellomycotina</taxon>
        <taxon>Mortierellomycetes</taxon>
        <taxon>Mortierellales</taxon>
        <taxon>Mortierellaceae</taxon>
        <taxon>Linnemannia</taxon>
    </lineage>
</organism>
<evidence type="ECO:0000256" key="1">
    <source>
        <dbReference type="SAM" id="MobiDB-lite"/>
    </source>
</evidence>
<reference evidence="2" key="1">
    <citation type="journal article" date="2020" name="Fungal Divers.">
        <title>Resolving the Mortierellaceae phylogeny through synthesis of multi-gene phylogenetics and phylogenomics.</title>
        <authorList>
            <person name="Vandepol N."/>
            <person name="Liber J."/>
            <person name="Desiro A."/>
            <person name="Na H."/>
            <person name="Kennedy M."/>
            <person name="Barry K."/>
            <person name="Grigoriev I.V."/>
            <person name="Miller A.N."/>
            <person name="O'Donnell K."/>
            <person name="Stajich J.E."/>
            <person name="Bonito G."/>
        </authorList>
    </citation>
    <scope>NUCLEOTIDE SEQUENCE</scope>
    <source>
        <strain evidence="2">NVP60</strain>
    </source>
</reference>
<feature type="region of interest" description="Disordered" evidence="1">
    <location>
        <begin position="423"/>
        <end position="450"/>
    </location>
</feature>
<dbReference type="Gene3D" id="1.10.1410.10">
    <property type="match status" value="1"/>
</dbReference>
<dbReference type="OrthoDB" id="2416264at2759"/>
<proteinExistence type="predicted"/>
<dbReference type="EMBL" id="JAAAIN010001078">
    <property type="protein sequence ID" value="KAG0307328.1"/>
    <property type="molecule type" value="Genomic_DNA"/>
</dbReference>
<comment type="caution">
    <text evidence="2">The sequence shown here is derived from an EMBL/GenBank/DDBJ whole genome shotgun (WGS) entry which is preliminary data.</text>
</comment>
<evidence type="ECO:0000313" key="3">
    <source>
        <dbReference type="Proteomes" id="UP000823405"/>
    </source>
</evidence>
<evidence type="ECO:0000313" key="2">
    <source>
        <dbReference type="EMBL" id="KAG0307328.1"/>
    </source>
</evidence>
<sequence>MTSPPLSTSPTLVDEVLIGYLYERLVFEIILQLNTKDWNDFQPIELSSKFAYIAHYYQELALKETSRQAGQAILRLQLNTMSGVVNYITNYRHYYKILPDHIAKGICLEEESGEKLPTVMSVPPFVAKDLVEVRRRFATIVPEPYKGEVEFLAGLLQRNGFFEGREKVAPMCQGFLIDVGRNKVNEAFKDHLADKQNQREARASDPVLRRKEQELIDAIKELTQMDVEVLCSSSKGINFSDYDLELLLVEPTTRPTPPSKIKPVDSPQELLDRITKAEYDTIQPRRRYSEGDKCVNPQSICFLDFRSNLTCQVSLKHTAGQSIRDLLQAYSDINEKVEPFIFIVQQTLNRYGRTRETLNNLAVAMIAIDFLQQQKILPNLLHCQGKRANFNFYSGPVEGRLPLEESASRDNDDLAKVLLDVTGNSSSKGRQKGGKESSAPTTTSSQRKHVHGVAGGLNVKGFLEELLGCCRLVNYSFDKELARKFKLSDKPLDLSSDENFLKGLVTCMTPYGLAIEFFEYASKKFKDWDDLLPPPAESLASTAGATDRDKLFSGLVVQDPFLSDRNLTTLTTGWRFRSISRVFQMASACLSSQRGTLLNEIRMTLIDTDPKEEARQIESAQAQIKAIIGLRDEYGDFASGPSIDELAKGFLMCYAKEVHRVSRKGPRNVK</sequence>
<dbReference type="AlphaFoldDB" id="A0A9P6UJ51"/>
<accession>A0A9P6UJ51</accession>
<gene>
    <name evidence="2" type="ORF">BGZ97_000435</name>
</gene>
<keyword evidence="3" id="KW-1185">Reference proteome</keyword>
<name>A0A9P6UJ51_9FUNG</name>